<dbReference type="PROSITE" id="PS50811">
    <property type="entry name" value="WRKY"/>
    <property type="match status" value="1"/>
</dbReference>
<feature type="region of interest" description="Disordered" evidence="7">
    <location>
        <begin position="1"/>
        <end position="26"/>
    </location>
</feature>
<dbReference type="PANTHER" id="PTHR31429:SF106">
    <property type="entry name" value="WRKY TRANSCRIPTION FACTOR 31-RELATED"/>
    <property type="match status" value="1"/>
</dbReference>
<evidence type="ECO:0000256" key="1">
    <source>
        <dbReference type="ARBA" id="ARBA00004123"/>
    </source>
</evidence>
<evidence type="ECO:0000256" key="5">
    <source>
        <dbReference type="ARBA" id="ARBA00023242"/>
    </source>
</evidence>
<gene>
    <name evidence="9" type="ORF">MUK42_00675</name>
</gene>
<evidence type="ECO:0000256" key="3">
    <source>
        <dbReference type="ARBA" id="ARBA00023125"/>
    </source>
</evidence>
<evidence type="ECO:0000313" key="9">
    <source>
        <dbReference type="EMBL" id="URD93999.1"/>
    </source>
</evidence>
<comment type="subcellular location">
    <subcellularLocation>
        <location evidence="1">Nucleus</location>
    </subcellularLocation>
</comment>
<dbReference type="GO" id="GO:0043565">
    <property type="term" value="F:sequence-specific DNA binding"/>
    <property type="evidence" value="ECO:0007669"/>
    <property type="project" value="InterPro"/>
</dbReference>
<dbReference type="GO" id="GO:0005634">
    <property type="term" value="C:nucleus"/>
    <property type="evidence" value="ECO:0007669"/>
    <property type="project" value="UniProtKB-SubCell"/>
</dbReference>
<keyword evidence="5" id="KW-0539">Nucleus</keyword>
<keyword evidence="3" id="KW-0238">DNA-binding</keyword>
<keyword evidence="4" id="KW-0804">Transcription</keyword>
<dbReference type="AlphaFoldDB" id="A0A9E7FDL8"/>
<keyword evidence="6" id="KW-0175">Coiled coil</keyword>
<dbReference type="SUPFAM" id="SSF118290">
    <property type="entry name" value="WRKY DNA-binding domain"/>
    <property type="match status" value="1"/>
</dbReference>
<feature type="compositionally biased region" description="Polar residues" evidence="7">
    <location>
        <begin position="280"/>
        <end position="289"/>
    </location>
</feature>
<feature type="domain" description="WRKY" evidence="8">
    <location>
        <begin position="342"/>
        <end position="408"/>
    </location>
</feature>
<evidence type="ECO:0000259" key="8">
    <source>
        <dbReference type="PROSITE" id="PS50811"/>
    </source>
</evidence>
<dbReference type="EMBL" id="CP097505">
    <property type="protein sequence ID" value="URD93999.1"/>
    <property type="molecule type" value="Genomic_DNA"/>
</dbReference>
<dbReference type="PANTHER" id="PTHR31429">
    <property type="entry name" value="WRKY TRANSCRIPTION FACTOR 36-RELATED"/>
    <property type="match status" value="1"/>
</dbReference>
<evidence type="ECO:0000256" key="2">
    <source>
        <dbReference type="ARBA" id="ARBA00023015"/>
    </source>
</evidence>
<evidence type="ECO:0000313" key="10">
    <source>
        <dbReference type="Proteomes" id="UP001055439"/>
    </source>
</evidence>
<accession>A0A9E7FDL8</accession>
<evidence type="ECO:0000256" key="7">
    <source>
        <dbReference type="SAM" id="MobiDB-lite"/>
    </source>
</evidence>
<dbReference type="Proteomes" id="UP001055439">
    <property type="component" value="Chromosome 3"/>
</dbReference>
<keyword evidence="10" id="KW-1185">Reference proteome</keyword>
<dbReference type="InterPro" id="IPR003657">
    <property type="entry name" value="WRKY_dom"/>
</dbReference>
<dbReference type="GO" id="GO:0003700">
    <property type="term" value="F:DNA-binding transcription factor activity"/>
    <property type="evidence" value="ECO:0007669"/>
    <property type="project" value="InterPro"/>
</dbReference>
<dbReference type="InterPro" id="IPR044810">
    <property type="entry name" value="WRKY_plant"/>
</dbReference>
<evidence type="ECO:0000256" key="6">
    <source>
        <dbReference type="SAM" id="Coils"/>
    </source>
</evidence>
<dbReference type="Pfam" id="PF03106">
    <property type="entry name" value="WRKY"/>
    <property type="match status" value="1"/>
</dbReference>
<dbReference type="SMART" id="SM00774">
    <property type="entry name" value="WRKY"/>
    <property type="match status" value="1"/>
</dbReference>
<organism evidence="9 10">
    <name type="scientific">Musa troglodytarum</name>
    <name type="common">fe'i banana</name>
    <dbReference type="NCBI Taxonomy" id="320322"/>
    <lineage>
        <taxon>Eukaryota</taxon>
        <taxon>Viridiplantae</taxon>
        <taxon>Streptophyta</taxon>
        <taxon>Embryophyta</taxon>
        <taxon>Tracheophyta</taxon>
        <taxon>Spermatophyta</taxon>
        <taxon>Magnoliopsida</taxon>
        <taxon>Liliopsida</taxon>
        <taxon>Zingiberales</taxon>
        <taxon>Musaceae</taxon>
        <taxon>Musa</taxon>
    </lineage>
</organism>
<dbReference type="FunFam" id="2.20.25.80:FF:000002">
    <property type="entry name" value="probable WRKY transcription factor 31"/>
    <property type="match status" value="1"/>
</dbReference>
<evidence type="ECO:0000256" key="4">
    <source>
        <dbReference type="ARBA" id="ARBA00023163"/>
    </source>
</evidence>
<feature type="region of interest" description="Disordered" evidence="7">
    <location>
        <begin position="273"/>
        <end position="337"/>
    </location>
</feature>
<keyword evidence="2" id="KW-0805">Transcription regulation</keyword>
<feature type="compositionally biased region" description="Polar residues" evidence="7">
    <location>
        <begin position="307"/>
        <end position="323"/>
    </location>
</feature>
<dbReference type="Gene3D" id="2.20.25.80">
    <property type="entry name" value="WRKY domain"/>
    <property type="match status" value="1"/>
</dbReference>
<dbReference type="OrthoDB" id="2020995at2759"/>
<feature type="coiled-coil region" evidence="6">
    <location>
        <begin position="181"/>
        <end position="236"/>
    </location>
</feature>
<reference evidence="9" key="1">
    <citation type="submission" date="2022-05" db="EMBL/GenBank/DDBJ databases">
        <title>The Musa troglodytarum L. genome provides insights into the mechanism of non-climacteric behaviour and enrichment of carotenoids.</title>
        <authorList>
            <person name="Wang J."/>
        </authorList>
    </citation>
    <scope>NUCLEOTIDE SEQUENCE</scope>
    <source>
        <tissue evidence="9">Leaf</tissue>
    </source>
</reference>
<sequence length="587" mass="62249">MDASGGRIEARVAGPVSPDVGADAQPDVIATPPTTSPVLLIAFPLSPDQEFGTAAHVSSASVSSLLFLQLNLHFVSCDSIQSYMDRRGGAGALTLDTSAPLFLASSSNYVGSGGGVPKRKRPTDSSDHHLGTGAIEFPISLSTRSHAEMAEEALGGNRAVADEKKNTIETSMVEQVDDEDDKEGRNELAAMQAELARMNEENQKLTVLLSQVTSSYSALEMRLATLTRQRNQRNDESSKAHEVVEVMGAKVDAMNRDHGGVIFPRRFMELGPAAEEDEPSNSSTASPERSSPPPDNLLYKDDENLDPSWNTNKALELTPTKTAEQAPEATMRKARVSVRARSEAPMLADGCRWRKYGQKIAKGNPCPRAYYRCTMATGCPVRKQVQRCADDRSILITTYEGNHNHPLPPAAMAMKSTTSAAASMLLSGSMTSANGLMSSNFLASTVLPCSSSMATVSAAAPFPTVTLDLTQDPNPLLSQRPPAAQFHFPFPSGGALTQPRSLPHVHGQKLVNQSAFSGFQTSPQIAAAQLPQQRAQPAVPPSLAEAVSAATAAITSDPNFAAALAAAIKSVIGAGHQPPVNNSDNIL</sequence>
<dbReference type="InterPro" id="IPR036576">
    <property type="entry name" value="WRKY_dom_sf"/>
</dbReference>
<proteinExistence type="predicted"/>
<name>A0A9E7FDL8_9LILI</name>
<protein>
    <submittedName>
        <fullName evidence="9">WRKY transcription factor</fullName>
    </submittedName>
</protein>